<keyword evidence="4" id="KW-1185">Reference proteome</keyword>
<name>A0A5C6QV32_9GAMM</name>
<protein>
    <submittedName>
        <fullName evidence="3">Glycerophosphodiester phosphodiesterase</fullName>
    </submittedName>
</protein>
<dbReference type="GO" id="GO:0008081">
    <property type="term" value="F:phosphoric diester hydrolase activity"/>
    <property type="evidence" value="ECO:0007669"/>
    <property type="project" value="InterPro"/>
</dbReference>
<dbReference type="RefSeq" id="WP_146797896.1">
    <property type="nucleotide sequence ID" value="NZ_VOLP01000004.1"/>
</dbReference>
<accession>A0A5C6QV32</accession>
<dbReference type="Pfam" id="PF03009">
    <property type="entry name" value="GDPD"/>
    <property type="match status" value="1"/>
</dbReference>
<dbReference type="PROSITE" id="PS51257">
    <property type="entry name" value="PROKAR_LIPOPROTEIN"/>
    <property type="match status" value="1"/>
</dbReference>
<gene>
    <name evidence="2" type="ORF">ESZ26_02725</name>
    <name evidence="3" type="ORF">ESZ27_00640</name>
</gene>
<evidence type="ECO:0000313" key="2">
    <source>
        <dbReference type="EMBL" id="TWX62320.1"/>
    </source>
</evidence>
<sequence length="205" mass="23067">MLKSSAVVTLFSLLLLSCGGDDVNAPEAEKISHRGYNENRLDGFVAAINDGFKFIETDIRIREGKPILLHDDVECSDCTHLAELLALAQNNDVTLFLEFKESEAIDVSLQIISQYNVDVVLSSFKVSDLVYINSISDYSLAFITSSYYDLANLPSIDYLIINQVNIDKCVATIKCVAWTIHNGIQYYDVMYKVDYVMVDHYRSIP</sequence>
<dbReference type="Gene3D" id="3.20.20.190">
    <property type="entry name" value="Phosphatidylinositol (PI) phosphodiesterase"/>
    <property type="match status" value="2"/>
</dbReference>
<dbReference type="InterPro" id="IPR017946">
    <property type="entry name" value="PLC-like_Pdiesterase_TIM-brl"/>
</dbReference>
<evidence type="ECO:0000259" key="1">
    <source>
        <dbReference type="Pfam" id="PF03009"/>
    </source>
</evidence>
<evidence type="ECO:0000313" key="5">
    <source>
        <dbReference type="Proteomes" id="UP000321917"/>
    </source>
</evidence>
<dbReference type="Proteomes" id="UP000321917">
    <property type="component" value="Unassembled WGS sequence"/>
</dbReference>
<dbReference type="Proteomes" id="UP000321525">
    <property type="component" value="Unassembled WGS sequence"/>
</dbReference>
<dbReference type="EMBL" id="VOLR01000003">
    <property type="protein sequence ID" value="TWX62320.1"/>
    <property type="molecule type" value="Genomic_DNA"/>
</dbReference>
<dbReference type="OrthoDB" id="5241788at2"/>
<dbReference type="SUPFAM" id="SSF51695">
    <property type="entry name" value="PLC-like phosphodiesterases"/>
    <property type="match status" value="1"/>
</dbReference>
<comment type="caution">
    <text evidence="3">The sequence shown here is derived from an EMBL/GenBank/DDBJ whole genome shotgun (WGS) entry which is preliminary data.</text>
</comment>
<dbReference type="CDD" id="cd08556">
    <property type="entry name" value="GDPD"/>
    <property type="match status" value="1"/>
</dbReference>
<dbReference type="GO" id="GO:0006629">
    <property type="term" value="P:lipid metabolic process"/>
    <property type="evidence" value="ECO:0007669"/>
    <property type="project" value="InterPro"/>
</dbReference>
<evidence type="ECO:0000313" key="3">
    <source>
        <dbReference type="EMBL" id="TWX72348.1"/>
    </source>
</evidence>
<proteinExistence type="predicted"/>
<reference evidence="3 5" key="1">
    <citation type="submission" date="2019-07" db="EMBL/GenBank/DDBJ databases">
        <title>Genomes of sea-ice associated Colwellia species.</title>
        <authorList>
            <person name="Bowman J.P."/>
        </authorList>
    </citation>
    <scope>NUCLEOTIDE SEQUENCE [LARGE SCALE GENOMIC DNA]</scope>
    <source>
        <strain evidence="2 4">ACAM 607</strain>
        <strain evidence="3 5">IC036</strain>
    </source>
</reference>
<dbReference type="AlphaFoldDB" id="A0A5C6QV32"/>
<feature type="domain" description="GP-PDE" evidence="1">
    <location>
        <begin position="33"/>
        <end position="72"/>
    </location>
</feature>
<evidence type="ECO:0000313" key="4">
    <source>
        <dbReference type="Proteomes" id="UP000321525"/>
    </source>
</evidence>
<organism evidence="3 5">
    <name type="scientific">Colwellia hornerae</name>
    <dbReference type="NCBI Taxonomy" id="89402"/>
    <lineage>
        <taxon>Bacteria</taxon>
        <taxon>Pseudomonadati</taxon>
        <taxon>Pseudomonadota</taxon>
        <taxon>Gammaproteobacteria</taxon>
        <taxon>Alteromonadales</taxon>
        <taxon>Colwelliaceae</taxon>
        <taxon>Colwellia</taxon>
    </lineage>
</organism>
<dbReference type="InterPro" id="IPR030395">
    <property type="entry name" value="GP_PDE_dom"/>
</dbReference>
<dbReference type="EMBL" id="VOLQ01000001">
    <property type="protein sequence ID" value="TWX72348.1"/>
    <property type="molecule type" value="Genomic_DNA"/>
</dbReference>